<dbReference type="Pfam" id="PF16212">
    <property type="entry name" value="PhoLip_ATPase_C"/>
    <property type="match status" value="1"/>
</dbReference>
<feature type="binding site" evidence="15">
    <location>
        <position position="482"/>
    </location>
    <ligand>
        <name>Mg(2+)</name>
        <dbReference type="ChEBI" id="CHEBI:18420"/>
    </ligand>
</feature>
<evidence type="ECO:0000256" key="16">
    <source>
        <dbReference type="RuleBase" id="RU362033"/>
    </source>
</evidence>
<gene>
    <name evidence="20" type="ORF">GMORB2_5628</name>
</gene>
<name>A0A9P4YWN3_9HYPO</name>
<dbReference type="EC" id="7.6.2.1" evidence="16"/>
<comment type="catalytic activity">
    <reaction evidence="12">
        <text>a 1,2-diacyl-sn-glycero-3-phosphoethanolamine(out) + ATP + H2O = a 1,2-diacyl-sn-glycero-3-phosphoethanolamine(in) + ADP + phosphate + H(+)</text>
        <dbReference type="Rhea" id="RHEA:66132"/>
        <dbReference type="ChEBI" id="CHEBI:15377"/>
        <dbReference type="ChEBI" id="CHEBI:15378"/>
        <dbReference type="ChEBI" id="CHEBI:30616"/>
        <dbReference type="ChEBI" id="CHEBI:43474"/>
        <dbReference type="ChEBI" id="CHEBI:64612"/>
        <dbReference type="ChEBI" id="CHEBI:456216"/>
    </reaction>
    <physiologicalReaction direction="left-to-right" evidence="12">
        <dbReference type="Rhea" id="RHEA:66133"/>
    </physiologicalReaction>
</comment>
<feature type="compositionally biased region" description="Acidic residues" evidence="17">
    <location>
        <begin position="1426"/>
        <end position="1440"/>
    </location>
</feature>
<feature type="domain" description="P-type ATPase C-terminal" evidence="19">
    <location>
        <begin position="1095"/>
        <end position="1345"/>
    </location>
</feature>
<evidence type="ECO:0000256" key="10">
    <source>
        <dbReference type="ARBA" id="ARBA00023136"/>
    </source>
</evidence>
<feature type="binding site" evidence="14">
    <location>
        <position position="1073"/>
    </location>
    <ligand>
        <name>ATP</name>
        <dbReference type="ChEBI" id="CHEBI:30616"/>
    </ligand>
</feature>
<feature type="compositionally biased region" description="Polar residues" evidence="17">
    <location>
        <begin position="519"/>
        <end position="536"/>
    </location>
</feature>
<keyword evidence="8 16" id="KW-1278">Translocase</keyword>
<dbReference type="InterPro" id="IPR036412">
    <property type="entry name" value="HAD-like_sf"/>
</dbReference>
<feature type="region of interest" description="Disordered" evidence="17">
    <location>
        <begin position="1416"/>
        <end position="1442"/>
    </location>
</feature>
<evidence type="ECO:0000313" key="20">
    <source>
        <dbReference type="EMBL" id="KAF4123912.1"/>
    </source>
</evidence>
<keyword evidence="10 16" id="KW-0472">Membrane</keyword>
<dbReference type="GO" id="GO:0032456">
    <property type="term" value="P:endocytic recycling"/>
    <property type="evidence" value="ECO:0007669"/>
    <property type="project" value="TreeGrafter"/>
</dbReference>
<keyword evidence="3 16" id="KW-0812">Transmembrane</keyword>
<reference evidence="20" key="1">
    <citation type="submission" date="2020-03" db="EMBL/GenBank/DDBJ databases">
        <title>Site-based positive gene gene selection in Geosmithia morbida across the United States reveals a broad range of putative effectors and factors for local host and environmental adapation.</title>
        <authorList>
            <person name="Onufrak A."/>
            <person name="Murdoch R.W."/>
            <person name="Gazis R."/>
            <person name="Huff M."/>
            <person name="Staton M."/>
            <person name="Klingeman W."/>
            <person name="Hadziabdic D."/>
        </authorList>
    </citation>
    <scope>NUCLEOTIDE SEQUENCE</scope>
    <source>
        <strain evidence="20">1262</strain>
    </source>
</reference>
<feature type="compositionally biased region" description="Acidic residues" evidence="17">
    <location>
        <begin position="1384"/>
        <end position="1393"/>
    </location>
</feature>
<dbReference type="FunFam" id="3.40.50.1000:FF:000014">
    <property type="entry name" value="Phospholipid-transporting ATPase"/>
    <property type="match status" value="1"/>
</dbReference>
<dbReference type="NCBIfam" id="TIGR01652">
    <property type="entry name" value="ATPase-Plipid"/>
    <property type="match status" value="2"/>
</dbReference>
<evidence type="ECO:0000313" key="21">
    <source>
        <dbReference type="Proteomes" id="UP000749293"/>
    </source>
</evidence>
<dbReference type="PANTHER" id="PTHR24092">
    <property type="entry name" value="PROBABLE PHOSPHOLIPID-TRANSPORTING ATPASE"/>
    <property type="match status" value="1"/>
</dbReference>
<dbReference type="Pfam" id="PF16209">
    <property type="entry name" value="PhoLip_ATPase_N"/>
    <property type="match status" value="1"/>
</dbReference>
<comment type="catalytic activity">
    <reaction evidence="11 16">
        <text>ATP + H2O + phospholipidSide 1 = ADP + phosphate + phospholipidSide 2.</text>
        <dbReference type="EC" id="7.6.2.1"/>
    </reaction>
</comment>
<evidence type="ECO:0000256" key="4">
    <source>
        <dbReference type="ARBA" id="ARBA00022723"/>
    </source>
</evidence>
<feature type="binding site" evidence="14">
    <location>
        <position position="714"/>
    </location>
    <ligand>
        <name>ATP</name>
        <dbReference type="ChEBI" id="CHEBI:30616"/>
    </ligand>
</feature>
<dbReference type="GeneID" id="55971853"/>
<dbReference type="OrthoDB" id="377733at2759"/>
<dbReference type="InterPro" id="IPR018303">
    <property type="entry name" value="ATPase_P-typ_P_site"/>
</dbReference>
<dbReference type="InterPro" id="IPR006539">
    <property type="entry name" value="P-type_ATPase_IV"/>
</dbReference>
<dbReference type="GO" id="GO:0005802">
    <property type="term" value="C:trans-Golgi network"/>
    <property type="evidence" value="ECO:0007669"/>
    <property type="project" value="TreeGrafter"/>
</dbReference>
<comment type="cofactor">
    <cofactor evidence="15">
        <name>Mg(2+)</name>
        <dbReference type="ChEBI" id="CHEBI:18420"/>
    </cofactor>
</comment>
<feature type="transmembrane region" description="Helical" evidence="16">
    <location>
        <begin position="1272"/>
        <end position="1298"/>
    </location>
</feature>
<evidence type="ECO:0000256" key="7">
    <source>
        <dbReference type="ARBA" id="ARBA00022842"/>
    </source>
</evidence>
<feature type="domain" description="P-type ATPase N-terminal" evidence="18">
    <location>
        <begin position="86"/>
        <end position="142"/>
    </location>
</feature>
<feature type="transmembrane region" description="Helical" evidence="16">
    <location>
        <begin position="373"/>
        <end position="393"/>
    </location>
</feature>
<dbReference type="GO" id="GO:0045332">
    <property type="term" value="P:phospholipid translocation"/>
    <property type="evidence" value="ECO:0007669"/>
    <property type="project" value="TreeGrafter"/>
</dbReference>
<evidence type="ECO:0000256" key="14">
    <source>
        <dbReference type="PIRSR" id="PIRSR606539-2"/>
    </source>
</evidence>
<evidence type="ECO:0000256" key="12">
    <source>
        <dbReference type="ARBA" id="ARBA00049128"/>
    </source>
</evidence>
<feature type="binding site" evidence="14">
    <location>
        <position position="645"/>
    </location>
    <ligand>
        <name>ATP</name>
        <dbReference type="ChEBI" id="CHEBI:30616"/>
    </ligand>
</feature>
<dbReference type="GO" id="GO:0140326">
    <property type="term" value="F:ATPase-coupled intramembrane lipid transporter activity"/>
    <property type="evidence" value="ECO:0007669"/>
    <property type="project" value="UniProtKB-EC"/>
</dbReference>
<dbReference type="GO" id="GO:0005886">
    <property type="term" value="C:plasma membrane"/>
    <property type="evidence" value="ECO:0007669"/>
    <property type="project" value="TreeGrafter"/>
</dbReference>
<evidence type="ECO:0000256" key="17">
    <source>
        <dbReference type="SAM" id="MobiDB-lite"/>
    </source>
</evidence>
<evidence type="ECO:0000259" key="19">
    <source>
        <dbReference type="Pfam" id="PF16212"/>
    </source>
</evidence>
<feature type="binding site" evidence="15">
    <location>
        <position position="1073"/>
    </location>
    <ligand>
        <name>Mg(2+)</name>
        <dbReference type="ChEBI" id="CHEBI:18420"/>
    </ligand>
</feature>
<evidence type="ECO:0000256" key="13">
    <source>
        <dbReference type="PIRSR" id="PIRSR606539-1"/>
    </source>
</evidence>
<dbReference type="Pfam" id="PF13246">
    <property type="entry name" value="Cation_ATPase"/>
    <property type="match status" value="1"/>
</dbReference>
<evidence type="ECO:0000256" key="2">
    <source>
        <dbReference type="ARBA" id="ARBA00008109"/>
    </source>
</evidence>
<protein>
    <recommendedName>
        <fullName evidence="16">Phospholipid-transporting ATPase</fullName>
        <ecNumber evidence="16">7.6.2.1</ecNumber>
    </recommendedName>
</protein>
<evidence type="ECO:0000256" key="9">
    <source>
        <dbReference type="ARBA" id="ARBA00022989"/>
    </source>
</evidence>
<evidence type="ECO:0000256" key="8">
    <source>
        <dbReference type="ARBA" id="ARBA00022967"/>
    </source>
</evidence>
<dbReference type="EMBL" id="JAANYQ010000005">
    <property type="protein sequence ID" value="KAF4123912.1"/>
    <property type="molecule type" value="Genomic_DNA"/>
</dbReference>
<feature type="binding site" evidence="14">
    <location>
        <position position="868"/>
    </location>
    <ligand>
        <name>ATP</name>
        <dbReference type="ChEBI" id="CHEBI:30616"/>
    </ligand>
</feature>
<dbReference type="Proteomes" id="UP000749293">
    <property type="component" value="Unassembled WGS sequence"/>
</dbReference>
<feature type="binding site" evidence="14">
    <location>
        <position position="950"/>
    </location>
    <ligand>
        <name>ATP</name>
        <dbReference type="ChEBI" id="CHEBI:30616"/>
    </ligand>
</feature>
<feature type="binding site" evidence="14">
    <location>
        <position position="483"/>
    </location>
    <ligand>
        <name>ATP</name>
        <dbReference type="ChEBI" id="CHEBI:30616"/>
    </ligand>
</feature>
<feature type="region of interest" description="Disordered" evidence="17">
    <location>
        <begin position="554"/>
        <end position="593"/>
    </location>
</feature>
<dbReference type="InterPro" id="IPR023214">
    <property type="entry name" value="HAD_sf"/>
</dbReference>
<dbReference type="GO" id="GO:0006892">
    <property type="term" value="P:post-Golgi vesicle-mediated transport"/>
    <property type="evidence" value="ECO:0007669"/>
    <property type="project" value="TreeGrafter"/>
</dbReference>
<dbReference type="SUPFAM" id="SSF56784">
    <property type="entry name" value="HAD-like"/>
    <property type="match status" value="1"/>
</dbReference>
<comment type="subcellular location">
    <subcellularLocation>
        <location evidence="1 16">Membrane</location>
        <topology evidence="1 16">Multi-pass membrane protein</topology>
    </subcellularLocation>
</comment>
<feature type="binding site" evidence="14">
    <location>
        <position position="948"/>
    </location>
    <ligand>
        <name>ATP</name>
        <dbReference type="ChEBI" id="CHEBI:30616"/>
    </ligand>
</feature>
<feature type="binding site" evidence="14">
    <location>
        <position position="1072"/>
    </location>
    <ligand>
        <name>ATP</name>
        <dbReference type="ChEBI" id="CHEBI:30616"/>
    </ligand>
</feature>
<keyword evidence="9 16" id="KW-1133">Transmembrane helix</keyword>
<dbReference type="InterPro" id="IPR023298">
    <property type="entry name" value="ATPase_P-typ_TM_dom_sf"/>
</dbReference>
<keyword evidence="21" id="KW-1185">Reference proteome</keyword>
<comment type="similarity">
    <text evidence="2 16">Belongs to the cation transport ATPase (P-type) (TC 3.A.3) family. Type IV subfamily.</text>
</comment>
<evidence type="ECO:0000256" key="3">
    <source>
        <dbReference type="ARBA" id="ARBA00022692"/>
    </source>
</evidence>
<dbReference type="Pfam" id="PF00702">
    <property type="entry name" value="Hydrolase"/>
    <property type="match status" value="1"/>
</dbReference>
<feature type="transmembrane region" description="Helical" evidence="16">
    <location>
        <begin position="1318"/>
        <end position="1338"/>
    </location>
</feature>
<dbReference type="PROSITE" id="PS00154">
    <property type="entry name" value="ATPASE_E1_E2"/>
    <property type="match status" value="1"/>
</dbReference>
<evidence type="ECO:0000256" key="5">
    <source>
        <dbReference type="ARBA" id="ARBA00022741"/>
    </source>
</evidence>
<organism evidence="20 21">
    <name type="scientific">Geosmithia morbida</name>
    <dbReference type="NCBI Taxonomy" id="1094350"/>
    <lineage>
        <taxon>Eukaryota</taxon>
        <taxon>Fungi</taxon>
        <taxon>Dikarya</taxon>
        <taxon>Ascomycota</taxon>
        <taxon>Pezizomycotina</taxon>
        <taxon>Sordariomycetes</taxon>
        <taxon>Hypocreomycetidae</taxon>
        <taxon>Hypocreales</taxon>
        <taxon>Bionectriaceae</taxon>
        <taxon>Geosmithia</taxon>
    </lineage>
</organism>
<comment type="caution">
    <text evidence="20">The sequence shown here is derived from an EMBL/GenBank/DDBJ whole genome shotgun (WGS) entry which is preliminary data.</text>
</comment>
<dbReference type="RefSeq" id="XP_035322564.1">
    <property type="nucleotide sequence ID" value="XM_035467598.1"/>
</dbReference>
<dbReference type="Gene3D" id="2.70.150.10">
    <property type="entry name" value="Calcium-transporting ATPase, cytoplasmic transduction domain A"/>
    <property type="match status" value="1"/>
</dbReference>
<dbReference type="InterPro" id="IPR008250">
    <property type="entry name" value="ATPase_P-typ_transduc_dom_A_sf"/>
</dbReference>
<feature type="transmembrane region" description="Helical" evidence="16">
    <location>
        <begin position="1212"/>
        <end position="1231"/>
    </location>
</feature>
<dbReference type="SUPFAM" id="SSF81653">
    <property type="entry name" value="Calcium ATPase, transduction domain A"/>
    <property type="match status" value="1"/>
</dbReference>
<sequence length="1461" mass="163875">MGVTGKRASFGPAPAEGQTYYSRLVRRTAALKDGLIRRVVAVLVWLYRHTIVHPMLRRKHVAASSDGRRIPLKIELDSPLLDPRRGHSYVSNDIRTSRYTVWDFVPKQIFFQFSRVGNFYFLCVGIPQTIPGLSTTGSYTTILPLMFFVIATIIKEGYDDWKRKRLDIIENANFATVLGRDGRCAIEQESLVTRLNPFRPRNETKPWPAPDEEYQGVRWVPVRWGDIRVGDVLRLCRDEPVPADMVLLHSDGENGLAYIETMALDGETNLKSKQVCPALQGCDTIAGIAQCGAELVVEDPNPDLYSFNGRVSVRGEAMPLTVNEVLYRGSVLRNTACAVGVVVSTGEETKIRKNANQHPKAKKPALEKVNNKIVVTLAIYVVILSVGVSMGYIEWKGEYERHAWYLKHASVPFHEIIIAFIIMFNNVVPLSLYVTLEIVKIGQLLMMNSDIHMYDDESDTPARCNTNTILENLGQIGYIFSDKTGTLTDNVMKFRKVSVAGTVWLHEMDLEAADEDGGNASSSTLGENSDSSSSIHKPQPLAFVVPEAKTVPVAETPVSPSRPSMGRRSVSASRRSSSHWQSTGRPDHVQPEVNTNDLLEYVRLRPHSSFSRKAREYMLAMALCHTCLPEIRDGKVEYQASSPDELALVKAAKELGYAVLRRSARSITLRLDRDDGQAEEQTFQVLDVIEFSSARKRMSVVVRYPDGRISVICKGADSAILPRLKMSSLAKQKATEARQSADLEHERLRYGERQDLRRSLDSRSSLAIRRHPRISMELRQSDAPRSSSFEASRLLRPSQDLPRSSVGARGPSLDGRRGQGPYLSPAARTPVPVPERFAFLEDRTFISDSDVFARCFQHLEEFASEGLRTLLYAQRFVPEADYQSWKKTYDEATTSLVDREQRIEEAGDLIEQSFDLVGATAIEDKLQKGVPETVDRLRKANIKMWMLTGDKRETAINIAHSARICRPGSDLYILDSTKGALDSQLATLAEDLQVGPMHSVVVVDGATLAAVEGSPELSAQFFDAMVQIDSVICCRASPAQKALLVREVRSRIRSLGGGRKRGLTLSIGDGANDLAMIQASHVGVGISGKEGLQAARVADYSIAQFRFLQRLLLVHGRWNYVRTAKFILCTFWKEMFFYLPTACYQRYNGYTGTSLYEATSLTVFNTLFTSLCTICMGIWEQDLQAETLLAVPELYAYGQRNRGLNLWNYTRWMFHAACQGVLVWYGVWAGYGYFVPSNGDPGLYALGQLTFSVGILWINWKLFIFETHHKTGIVMFSFFLTTIGWWAWSAFLDGVFAASPSGPYAIRGTFTTKYGRNATWWATLFVVLALLGMMDILLKVVRRNVSVLGRAARRWRERSRPSPSQPWWRSAGGEPSGTGKGSNLEDDVDEEGEEKTVDVLNIEIWQELEQDPTIFENLKRMARDGDGEDDDDEHEDGLDVDTEKKSWISVQLARFNGKMRR</sequence>
<feature type="binding site" evidence="15">
    <location>
        <position position="484"/>
    </location>
    <ligand>
        <name>Mg(2+)</name>
        <dbReference type="ChEBI" id="CHEBI:18420"/>
    </ligand>
</feature>
<keyword evidence="4 15" id="KW-0479">Metal-binding</keyword>
<evidence type="ECO:0000256" key="6">
    <source>
        <dbReference type="ARBA" id="ARBA00022840"/>
    </source>
</evidence>
<dbReference type="Gene3D" id="3.40.1110.10">
    <property type="entry name" value="Calcium-transporting ATPase, cytoplasmic domain N"/>
    <property type="match status" value="1"/>
</dbReference>
<feature type="region of interest" description="Disordered" evidence="17">
    <location>
        <begin position="775"/>
        <end position="827"/>
    </location>
</feature>
<feature type="binding site" evidence="15">
    <location>
        <position position="1069"/>
    </location>
    <ligand>
        <name>Mg(2+)</name>
        <dbReference type="ChEBI" id="CHEBI:18420"/>
    </ligand>
</feature>
<feature type="transmembrane region" description="Helical" evidence="16">
    <location>
        <begin position="1243"/>
        <end position="1260"/>
    </location>
</feature>
<evidence type="ECO:0000256" key="1">
    <source>
        <dbReference type="ARBA" id="ARBA00004141"/>
    </source>
</evidence>
<dbReference type="GO" id="GO:0005524">
    <property type="term" value="F:ATP binding"/>
    <property type="evidence" value="ECO:0007669"/>
    <property type="project" value="UniProtKB-UniRule"/>
</dbReference>
<evidence type="ECO:0000256" key="11">
    <source>
        <dbReference type="ARBA" id="ARBA00034036"/>
    </source>
</evidence>
<keyword evidence="5 14" id="KW-0547">Nucleotide-binding</keyword>
<dbReference type="InterPro" id="IPR032630">
    <property type="entry name" value="P_typ_ATPase_c"/>
</dbReference>
<dbReference type="GO" id="GO:0000287">
    <property type="term" value="F:magnesium ion binding"/>
    <property type="evidence" value="ECO:0007669"/>
    <property type="project" value="UniProtKB-UniRule"/>
</dbReference>
<dbReference type="NCBIfam" id="TIGR01494">
    <property type="entry name" value="ATPase_P-type"/>
    <property type="match status" value="1"/>
</dbReference>
<feature type="region of interest" description="Disordered" evidence="17">
    <location>
        <begin position="1359"/>
        <end position="1394"/>
    </location>
</feature>
<feature type="binding site" evidence="14">
    <location>
        <position position="949"/>
    </location>
    <ligand>
        <name>ATP</name>
        <dbReference type="ChEBI" id="CHEBI:30616"/>
    </ligand>
</feature>
<dbReference type="SUPFAM" id="SSF81660">
    <property type="entry name" value="Metal cation-transporting ATPase, ATP-binding domain N"/>
    <property type="match status" value="1"/>
</dbReference>
<feature type="binding site" evidence="14">
    <location>
        <position position="484"/>
    </location>
    <ligand>
        <name>ATP</name>
        <dbReference type="ChEBI" id="CHEBI:30616"/>
    </ligand>
</feature>
<feature type="region of interest" description="Disordered" evidence="17">
    <location>
        <begin position="514"/>
        <end position="537"/>
    </location>
</feature>
<proteinExistence type="inferred from homology"/>
<feature type="binding site" evidence="14">
    <location>
        <position position="691"/>
    </location>
    <ligand>
        <name>ATP</name>
        <dbReference type="ChEBI" id="CHEBI:30616"/>
    </ligand>
</feature>
<dbReference type="InterPro" id="IPR032631">
    <property type="entry name" value="P-type_ATPase_N"/>
</dbReference>
<feature type="compositionally biased region" description="Low complexity" evidence="17">
    <location>
        <begin position="564"/>
        <end position="582"/>
    </location>
</feature>
<evidence type="ECO:0000259" key="18">
    <source>
        <dbReference type="Pfam" id="PF16209"/>
    </source>
</evidence>
<dbReference type="GO" id="GO:0016887">
    <property type="term" value="F:ATP hydrolysis activity"/>
    <property type="evidence" value="ECO:0007669"/>
    <property type="project" value="InterPro"/>
</dbReference>
<keyword evidence="6 14" id="KW-0067">ATP-binding</keyword>
<feature type="binding site" evidence="14">
    <location>
        <position position="1041"/>
    </location>
    <ligand>
        <name>ATP</name>
        <dbReference type="ChEBI" id="CHEBI:30616"/>
    </ligand>
</feature>
<keyword evidence="7 15" id="KW-0460">Magnesium</keyword>
<dbReference type="InterPro" id="IPR001757">
    <property type="entry name" value="P_typ_ATPase"/>
</dbReference>
<dbReference type="PANTHER" id="PTHR24092:SF174">
    <property type="entry name" value="PHOSPHOLIPID-TRANSPORTING ATPASE DNF3-RELATED"/>
    <property type="match status" value="1"/>
</dbReference>
<feature type="compositionally biased region" description="Low complexity" evidence="17">
    <location>
        <begin position="1361"/>
        <end position="1371"/>
    </location>
</feature>
<dbReference type="SUPFAM" id="SSF81665">
    <property type="entry name" value="Calcium ATPase, transmembrane domain M"/>
    <property type="match status" value="1"/>
</dbReference>
<evidence type="ECO:0000256" key="15">
    <source>
        <dbReference type="PIRSR" id="PIRSR606539-3"/>
    </source>
</evidence>
<feature type="binding site" evidence="14">
    <location>
        <position position="482"/>
    </location>
    <ligand>
        <name>ATP</name>
        <dbReference type="ChEBI" id="CHEBI:30616"/>
    </ligand>
</feature>
<feature type="active site" description="4-aspartylphosphate intermediate" evidence="13">
    <location>
        <position position="482"/>
    </location>
</feature>
<feature type="transmembrane region" description="Helical" evidence="16">
    <location>
        <begin position="413"/>
        <end position="436"/>
    </location>
</feature>
<feature type="binding site" evidence="14">
    <location>
        <position position="1035"/>
    </location>
    <ligand>
        <name>ATP</name>
        <dbReference type="ChEBI" id="CHEBI:30616"/>
    </ligand>
</feature>
<accession>A0A9P4YWN3</accession>
<dbReference type="InterPro" id="IPR023299">
    <property type="entry name" value="ATPase_P-typ_cyto_dom_N"/>
</dbReference>
<dbReference type="Gene3D" id="3.40.50.1000">
    <property type="entry name" value="HAD superfamily/HAD-like"/>
    <property type="match status" value="1"/>
</dbReference>